<evidence type="ECO:0000256" key="3">
    <source>
        <dbReference type="ARBA" id="ARBA00022723"/>
    </source>
</evidence>
<evidence type="ECO:0000256" key="2">
    <source>
        <dbReference type="ARBA" id="ARBA00022490"/>
    </source>
</evidence>
<dbReference type="GO" id="GO:0008270">
    <property type="term" value="F:zinc ion binding"/>
    <property type="evidence" value="ECO:0007669"/>
    <property type="project" value="UniProtKB-KW"/>
</dbReference>
<dbReference type="GO" id="GO:0005737">
    <property type="term" value="C:cytoplasm"/>
    <property type="evidence" value="ECO:0007669"/>
    <property type="project" value="UniProtKB-SubCell"/>
</dbReference>
<evidence type="ECO:0000313" key="8">
    <source>
        <dbReference type="EMBL" id="KAK6355702.1"/>
    </source>
</evidence>
<keyword evidence="9" id="KW-1185">Reference proteome</keyword>
<keyword evidence="2" id="KW-0963">Cytoplasm</keyword>
<name>A0AAN8MTE3_9PEZI</name>
<dbReference type="EMBL" id="JAVHNR010000001">
    <property type="protein sequence ID" value="KAK6355702.1"/>
    <property type="molecule type" value="Genomic_DNA"/>
</dbReference>
<dbReference type="PANTHER" id="PTHR22605">
    <property type="entry name" value="RZ-TYPE DOMAIN-CONTAINING PROTEIN"/>
    <property type="match status" value="1"/>
</dbReference>
<gene>
    <name evidence="8" type="ORF">TWF718_000095</name>
</gene>
<keyword evidence="3" id="KW-0479">Metal-binding</keyword>
<accession>A0AAN8MTE3</accession>
<evidence type="ECO:0000259" key="7">
    <source>
        <dbReference type="PROSITE" id="PS51981"/>
    </source>
</evidence>
<comment type="subcellular location">
    <subcellularLocation>
        <location evidence="1">Cytoplasm</location>
    </subcellularLocation>
</comment>
<dbReference type="InterPro" id="IPR046439">
    <property type="entry name" value="ZF_RZ_dom"/>
</dbReference>
<proteinExistence type="predicted"/>
<dbReference type="AlphaFoldDB" id="A0AAN8MTE3"/>
<evidence type="ECO:0000256" key="1">
    <source>
        <dbReference type="ARBA" id="ARBA00004496"/>
    </source>
</evidence>
<keyword evidence="4" id="KW-0863">Zinc-finger</keyword>
<dbReference type="GO" id="GO:0004842">
    <property type="term" value="F:ubiquitin-protein transferase activity"/>
    <property type="evidence" value="ECO:0007669"/>
    <property type="project" value="InterPro"/>
</dbReference>
<evidence type="ECO:0000256" key="4">
    <source>
        <dbReference type="ARBA" id="ARBA00022771"/>
    </source>
</evidence>
<dbReference type="PROSITE" id="PS51981">
    <property type="entry name" value="ZF_RZ"/>
    <property type="match status" value="1"/>
</dbReference>
<reference evidence="8 9" key="1">
    <citation type="submission" date="2019-10" db="EMBL/GenBank/DDBJ databases">
        <authorList>
            <person name="Palmer J.M."/>
        </authorList>
    </citation>
    <scope>NUCLEOTIDE SEQUENCE [LARGE SCALE GENOMIC DNA]</scope>
    <source>
        <strain evidence="8 9">TWF718</strain>
    </source>
</reference>
<sequence>MADFFEFESPEGWKITRRYLQESSTPKIPRCPDCRAPHTTSARYNEVVKKAQLQNAIRQFTLASNDRLIELVRKVNLLQDTLDSSRDAFRATDRKKLFGRYKTFNSIKSTLMAYNKQVIVDEQPYQRVYELAAFACRNFNLSPEDYNPSVVQYRFGIEGAYQEVRLTSIRACDMDIIAGGASVPDQLRKVIWRKIAMDANEGVSNGRKLVDICRERKQQLIEIQTRIVVARLMALAIKHRDETKDGNSTAIEGRDVAELIAETVEDLEECLGICELIPSCRRLRGDIEEAIRVIQGGTFYSVVTDREMKQIYEAMANEFRGTGHWYVCPNGHQFTVGECGMPMVTGACNECGAQIGGQDHRSAAGVRADTTLEVRMRGMRV</sequence>
<keyword evidence="6" id="KW-0391">Immunity</keyword>
<keyword evidence="5" id="KW-0862">Zinc</keyword>
<dbReference type="PANTHER" id="PTHR22605:SF16">
    <property type="entry name" value="E3 UBIQUITIN-PROTEIN LIGASE RNF213"/>
    <property type="match status" value="1"/>
</dbReference>
<dbReference type="GO" id="GO:0016887">
    <property type="term" value="F:ATP hydrolysis activity"/>
    <property type="evidence" value="ECO:0007669"/>
    <property type="project" value="InterPro"/>
</dbReference>
<dbReference type="Pfam" id="PF20173">
    <property type="entry name" value="ZnF_RZ-type"/>
    <property type="match status" value="1"/>
</dbReference>
<evidence type="ECO:0000256" key="6">
    <source>
        <dbReference type="ARBA" id="ARBA00022859"/>
    </source>
</evidence>
<feature type="domain" description="RZ-type" evidence="7">
    <location>
        <begin position="303"/>
        <end position="373"/>
    </location>
</feature>
<dbReference type="GO" id="GO:0002376">
    <property type="term" value="P:immune system process"/>
    <property type="evidence" value="ECO:0007669"/>
    <property type="project" value="UniProtKB-KW"/>
</dbReference>
<dbReference type="Proteomes" id="UP001313282">
    <property type="component" value="Unassembled WGS sequence"/>
</dbReference>
<evidence type="ECO:0000256" key="5">
    <source>
        <dbReference type="ARBA" id="ARBA00022833"/>
    </source>
</evidence>
<dbReference type="InterPro" id="IPR031248">
    <property type="entry name" value="RNF213"/>
</dbReference>
<evidence type="ECO:0000313" key="9">
    <source>
        <dbReference type="Proteomes" id="UP001313282"/>
    </source>
</evidence>
<protein>
    <recommendedName>
        <fullName evidence="7">RZ-type domain-containing protein</fullName>
    </recommendedName>
</protein>
<comment type="caution">
    <text evidence="8">The sequence shown here is derived from an EMBL/GenBank/DDBJ whole genome shotgun (WGS) entry which is preliminary data.</text>
</comment>
<organism evidence="8 9">
    <name type="scientific">Orbilia javanica</name>
    <dbReference type="NCBI Taxonomy" id="47235"/>
    <lineage>
        <taxon>Eukaryota</taxon>
        <taxon>Fungi</taxon>
        <taxon>Dikarya</taxon>
        <taxon>Ascomycota</taxon>
        <taxon>Pezizomycotina</taxon>
        <taxon>Orbiliomycetes</taxon>
        <taxon>Orbiliales</taxon>
        <taxon>Orbiliaceae</taxon>
        <taxon>Orbilia</taxon>
    </lineage>
</organism>